<proteinExistence type="predicted"/>
<feature type="compositionally biased region" description="Polar residues" evidence="1">
    <location>
        <begin position="130"/>
        <end position="142"/>
    </location>
</feature>
<dbReference type="AlphaFoldDB" id="A0AAN7WCG8"/>
<protein>
    <submittedName>
        <fullName evidence="2">Uncharacterized protein</fullName>
    </submittedName>
</protein>
<feature type="compositionally biased region" description="Polar residues" evidence="1">
    <location>
        <begin position="1"/>
        <end position="10"/>
    </location>
</feature>
<accession>A0AAN7WCG8</accession>
<dbReference type="Proteomes" id="UP001310594">
    <property type="component" value="Unassembled WGS sequence"/>
</dbReference>
<organism evidence="2 3">
    <name type="scientific">Elasticomyces elasticus</name>
    <dbReference type="NCBI Taxonomy" id="574655"/>
    <lineage>
        <taxon>Eukaryota</taxon>
        <taxon>Fungi</taxon>
        <taxon>Dikarya</taxon>
        <taxon>Ascomycota</taxon>
        <taxon>Pezizomycotina</taxon>
        <taxon>Dothideomycetes</taxon>
        <taxon>Dothideomycetidae</taxon>
        <taxon>Mycosphaerellales</taxon>
        <taxon>Teratosphaeriaceae</taxon>
        <taxon>Elasticomyces</taxon>
    </lineage>
</organism>
<feature type="region of interest" description="Disordered" evidence="1">
    <location>
        <begin position="1"/>
        <end position="66"/>
    </location>
</feature>
<evidence type="ECO:0000313" key="2">
    <source>
        <dbReference type="EMBL" id="KAK5700447.1"/>
    </source>
</evidence>
<gene>
    <name evidence="2" type="ORF">LTR97_004964</name>
</gene>
<sequence length="142" mass="14720">MLASDYTSNEDGNESDETSFLNGPSNALTSSYSLPSSANDDFSDAITSSTLVGDDDKPSNPEGRNALAKVYSGPGYVVIKIACITDIDTTGKSNLDKTTRLGEKTVQDKDGIGARTLRRGRSSGSGRSNMLASVTAQSGGGN</sequence>
<feature type="compositionally biased region" description="Polar residues" evidence="1">
    <location>
        <begin position="18"/>
        <end position="51"/>
    </location>
</feature>
<name>A0AAN7WCG8_9PEZI</name>
<evidence type="ECO:0000313" key="3">
    <source>
        <dbReference type="Proteomes" id="UP001310594"/>
    </source>
</evidence>
<reference evidence="2" key="1">
    <citation type="submission" date="2023-08" db="EMBL/GenBank/DDBJ databases">
        <title>Black Yeasts Isolated from many extreme environments.</title>
        <authorList>
            <person name="Coleine C."/>
            <person name="Stajich J.E."/>
            <person name="Selbmann L."/>
        </authorList>
    </citation>
    <scope>NUCLEOTIDE SEQUENCE</scope>
    <source>
        <strain evidence="2">CCFEE 5810</strain>
    </source>
</reference>
<comment type="caution">
    <text evidence="2">The sequence shown here is derived from an EMBL/GenBank/DDBJ whole genome shotgun (WGS) entry which is preliminary data.</text>
</comment>
<dbReference type="EMBL" id="JAVRQU010000007">
    <property type="protein sequence ID" value="KAK5700447.1"/>
    <property type="molecule type" value="Genomic_DNA"/>
</dbReference>
<feature type="region of interest" description="Disordered" evidence="1">
    <location>
        <begin position="116"/>
        <end position="142"/>
    </location>
</feature>
<evidence type="ECO:0000256" key="1">
    <source>
        <dbReference type="SAM" id="MobiDB-lite"/>
    </source>
</evidence>